<keyword evidence="2" id="KW-1185">Reference proteome</keyword>
<dbReference type="AlphaFoldDB" id="A0A2Z2KFB5"/>
<proteinExistence type="predicted"/>
<sequence>MIGFKNLFRSFAAEVHRVECEDYKNIKEMVNRFSPEQSQAYLTALIKAGADFEGVSPMAFVNQLCRDISKNTDLKQ</sequence>
<reference evidence="1 2" key="1">
    <citation type="submission" date="2017-06" db="EMBL/GenBank/DDBJ databases">
        <title>Complete genome sequence of Paenibacillus donghaensis KCTC 13049T isolated from East Sea sediment, South Korea.</title>
        <authorList>
            <person name="Jung B.K."/>
            <person name="Hong S.-J."/>
            <person name="Shin J.-H."/>
        </authorList>
    </citation>
    <scope>NUCLEOTIDE SEQUENCE [LARGE SCALE GENOMIC DNA]</scope>
    <source>
        <strain evidence="1 2">KCTC 13049</strain>
    </source>
</reference>
<dbReference type="EMBL" id="CP021780">
    <property type="protein sequence ID" value="ASA20789.1"/>
    <property type="molecule type" value="Genomic_DNA"/>
</dbReference>
<protein>
    <submittedName>
        <fullName evidence="1">Uncharacterized protein</fullName>
    </submittedName>
</protein>
<name>A0A2Z2KFB5_9BACL</name>
<dbReference type="RefSeq" id="WP_087914807.1">
    <property type="nucleotide sequence ID" value="NZ_CP021780.1"/>
</dbReference>
<accession>A0A2Z2KFB5</accession>
<evidence type="ECO:0000313" key="1">
    <source>
        <dbReference type="EMBL" id="ASA20789.1"/>
    </source>
</evidence>
<gene>
    <name evidence="1" type="ORF">B9T62_08325</name>
</gene>
<organism evidence="1 2">
    <name type="scientific">Paenibacillus donghaensis</name>
    <dbReference type="NCBI Taxonomy" id="414771"/>
    <lineage>
        <taxon>Bacteria</taxon>
        <taxon>Bacillati</taxon>
        <taxon>Bacillota</taxon>
        <taxon>Bacilli</taxon>
        <taxon>Bacillales</taxon>
        <taxon>Paenibacillaceae</taxon>
        <taxon>Paenibacillus</taxon>
    </lineage>
</organism>
<dbReference type="Proteomes" id="UP000249890">
    <property type="component" value="Chromosome"/>
</dbReference>
<dbReference type="KEGG" id="pdh:B9T62_08325"/>
<evidence type="ECO:0000313" key="2">
    <source>
        <dbReference type="Proteomes" id="UP000249890"/>
    </source>
</evidence>